<dbReference type="PANTHER" id="PTHR43243:SF20">
    <property type="entry name" value="CATIONIC AMINO ACID TRANSPORTER 3"/>
    <property type="match status" value="1"/>
</dbReference>
<feature type="non-terminal residue" evidence="15">
    <location>
        <position position="629"/>
    </location>
</feature>
<evidence type="ECO:0000256" key="13">
    <source>
        <dbReference type="SAM" id="Phobius"/>
    </source>
</evidence>
<feature type="transmembrane region" description="Helical" evidence="13">
    <location>
        <begin position="166"/>
        <end position="183"/>
    </location>
</feature>
<dbReference type="FunFam" id="1.20.1740.10:FF:000009">
    <property type="entry name" value="Low affinity cationic amino acid transporter 2"/>
    <property type="match status" value="1"/>
</dbReference>
<feature type="transmembrane region" description="Helical" evidence="13">
    <location>
        <begin position="192"/>
        <end position="210"/>
    </location>
</feature>
<evidence type="ECO:0000256" key="1">
    <source>
        <dbReference type="ARBA" id="ARBA00004651"/>
    </source>
</evidence>
<evidence type="ECO:0000256" key="4">
    <source>
        <dbReference type="ARBA" id="ARBA00022475"/>
    </source>
</evidence>
<dbReference type="AlphaFoldDB" id="A0A7K8ZDP1"/>
<sequence length="629" mass="67572">MFRDKMTSVGKKLIRRRVVDLSSDDTRFARCLSTLDLIALGVGSTLGAGVYVLAGEVAKDMAGPSIVLCFLVAAFSSVLAGLCYAEFGARVPKAGSAYLYSYVTVGEIWAFTTGWNLILSYVIGTASVARAWSAAFDNIIGNHISTFFANKITLHLPGVLAERPDFFALILIGLLTALLAFGVSESALVNKIFTAVNLLVLSFVIIAGFVKGNIKNWQLSQEDYANLTHPDLHDGTKTAFGSGGFVPFGLEGILTGAATCFYAFVGFDCIATTGEEARNPQRSIPIGIIVSLFICFVAYFGVSASLTLMVPYFLVDKKSPLPEAFEAVGWEPARYAVAVGSLCALSTSLLGSMFPMPRVIHAMAEDGLLFRKLSNINSRTKTPLLATIASGILAGILALLLDLKDLVDLMSIGTLLAYSLVAVCVLILRYQSGQLNSPKAMEMLELNGNEEERVIMNPAITATGAQQKETPSWTTFFNPPSDTPTVLSGRIVYVCVSIIAMVITGLCVFLTFGVAALKDANVGYIVVLVLLLVALLVPTIIIWRQPQSNAQLNFKVPFLPLLPIFSIFVNILLMVQLSAGTWVRFAVWMVLGFGIYFGYGIRNSMEGKSAEEKPLQHPGLDLSPGAAAV</sequence>
<evidence type="ECO:0000313" key="15">
    <source>
        <dbReference type="EMBL" id="NXG12939.1"/>
    </source>
</evidence>
<dbReference type="EMBL" id="VWZG01000023">
    <property type="protein sequence ID" value="NXG12939.1"/>
    <property type="molecule type" value="Genomic_DNA"/>
</dbReference>
<feature type="transmembrane region" description="Helical" evidence="13">
    <location>
        <begin position="253"/>
        <end position="274"/>
    </location>
</feature>
<feature type="transmembrane region" description="Helical" evidence="13">
    <location>
        <begin position="581"/>
        <end position="599"/>
    </location>
</feature>
<reference evidence="15 16" key="1">
    <citation type="submission" date="2019-09" db="EMBL/GenBank/DDBJ databases">
        <title>Bird 10,000 Genomes (B10K) Project - Family phase.</title>
        <authorList>
            <person name="Zhang G."/>
        </authorList>
    </citation>
    <scope>NUCLEOTIDE SEQUENCE [LARGE SCALE GENOMIC DNA]</scope>
    <source>
        <strain evidence="15">B10K-DU-001-02</strain>
        <tissue evidence="15">Muscle</tissue>
    </source>
</reference>
<evidence type="ECO:0000256" key="11">
    <source>
        <dbReference type="ARBA" id="ARBA00034423"/>
    </source>
</evidence>
<keyword evidence="8 13" id="KW-0472">Membrane</keyword>
<evidence type="ECO:0000256" key="9">
    <source>
        <dbReference type="ARBA" id="ARBA00023180"/>
    </source>
</evidence>
<feature type="transmembrane region" description="Helical" evidence="13">
    <location>
        <begin position="35"/>
        <end position="53"/>
    </location>
</feature>
<dbReference type="PIRSF" id="PIRSF006060">
    <property type="entry name" value="AA_transporter"/>
    <property type="match status" value="1"/>
</dbReference>
<evidence type="ECO:0000256" key="8">
    <source>
        <dbReference type="ARBA" id="ARBA00023136"/>
    </source>
</evidence>
<dbReference type="GO" id="GO:0061459">
    <property type="term" value="F:L-arginine transmembrane transporter activity"/>
    <property type="evidence" value="ECO:0007669"/>
    <property type="project" value="UniProtKB-ARBA"/>
</dbReference>
<evidence type="ECO:0000256" key="2">
    <source>
        <dbReference type="ARBA" id="ARBA00008572"/>
    </source>
</evidence>
<dbReference type="FunFam" id="1.20.1740.10:FF:000024">
    <property type="entry name" value="High affinity cationic amino acid transporter 1"/>
    <property type="match status" value="1"/>
</dbReference>
<feature type="transmembrane region" description="Helical" evidence="13">
    <location>
        <begin position="409"/>
        <end position="428"/>
    </location>
</feature>
<protein>
    <submittedName>
        <fullName evidence="15">CTR3 protein</fullName>
    </submittedName>
</protein>
<feature type="domain" description="Cationic amino acid transporter C-terminal" evidence="14">
    <location>
        <begin position="554"/>
        <end position="604"/>
    </location>
</feature>
<comment type="similarity">
    <text evidence="2">Belongs to the amino acid-polyamine-organocation (APC) superfamily. Cationic amino acid transporter (CAT) (TC 2.A.3.3) family.</text>
</comment>
<feature type="non-terminal residue" evidence="15">
    <location>
        <position position="1"/>
    </location>
</feature>
<feature type="transmembrane region" description="Helical" evidence="13">
    <location>
        <begin position="556"/>
        <end position="575"/>
    </location>
</feature>
<dbReference type="Pfam" id="PF13520">
    <property type="entry name" value="AA_permease_2"/>
    <property type="match status" value="1"/>
</dbReference>
<accession>A0A7K8ZDP1</accession>
<keyword evidence="4" id="KW-1003">Cell membrane</keyword>
<comment type="catalytic activity">
    <reaction evidence="11">
        <text>L-arginine(in) = L-arginine(out)</text>
        <dbReference type="Rhea" id="RHEA:32143"/>
        <dbReference type="ChEBI" id="CHEBI:32682"/>
    </reaction>
</comment>
<evidence type="ECO:0000256" key="7">
    <source>
        <dbReference type="ARBA" id="ARBA00022989"/>
    </source>
</evidence>
<evidence type="ECO:0000256" key="3">
    <source>
        <dbReference type="ARBA" id="ARBA00022448"/>
    </source>
</evidence>
<feature type="transmembrane region" description="Helical" evidence="13">
    <location>
        <begin position="335"/>
        <end position="354"/>
    </location>
</feature>
<feature type="transmembrane region" description="Helical" evidence="13">
    <location>
        <begin position="384"/>
        <end position="403"/>
    </location>
</feature>
<comment type="caution">
    <text evidence="15">The sequence shown here is derived from an EMBL/GenBank/DDBJ whole genome shotgun (WGS) entry which is preliminary data.</text>
</comment>
<evidence type="ECO:0000313" key="16">
    <source>
        <dbReference type="Proteomes" id="UP000591535"/>
    </source>
</evidence>
<dbReference type="InterPro" id="IPR002293">
    <property type="entry name" value="AA/rel_permease1"/>
</dbReference>
<keyword evidence="6" id="KW-0029">Amino-acid transport</keyword>
<dbReference type="InterPro" id="IPR004755">
    <property type="entry name" value="Cat_AA_permease"/>
</dbReference>
<dbReference type="Pfam" id="PF13906">
    <property type="entry name" value="AA_permease_C"/>
    <property type="match status" value="1"/>
</dbReference>
<dbReference type="GO" id="GO:0005886">
    <property type="term" value="C:plasma membrane"/>
    <property type="evidence" value="ECO:0007669"/>
    <property type="project" value="UniProtKB-SubCell"/>
</dbReference>
<comment type="catalytic activity">
    <reaction evidence="12">
        <text>L-ornithine(in) = L-ornithine(out)</text>
        <dbReference type="Rhea" id="RHEA:71199"/>
        <dbReference type="ChEBI" id="CHEBI:46911"/>
    </reaction>
</comment>
<evidence type="ECO:0000256" key="12">
    <source>
        <dbReference type="ARBA" id="ARBA00034450"/>
    </source>
</evidence>
<evidence type="ECO:0000256" key="10">
    <source>
        <dbReference type="ARBA" id="ARBA00034422"/>
    </source>
</evidence>
<keyword evidence="3" id="KW-0813">Transport</keyword>
<gene>
    <name evidence="15" type="primary">Slc7a3</name>
    <name evidence="15" type="ORF">GRAVAR_R06382</name>
</gene>
<keyword evidence="7 13" id="KW-1133">Transmembrane helix</keyword>
<evidence type="ECO:0000256" key="6">
    <source>
        <dbReference type="ARBA" id="ARBA00022970"/>
    </source>
</evidence>
<evidence type="ECO:0000256" key="5">
    <source>
        <dbReference type="ARBA" id="ARBA00022692"/>
    </source>
</evidence>
<feature type="transmembrane region" description="Helical" evidence="13">
    <location>
        <begin position="522"/>
        <end position="544"/>
    </location>
</feature>
<feature type="transmembrane region" description="Helical" evidence="13">
    <location>
        <begin position="97"/>
        <end position="123"/>
    </location>
</feature>
<dbReference type="InterPro" id="IPR029485">
    <property type="entry name" value="CAT_C"/>
</dbReference>
<comment type="subcellular location">
    <subcellularLocation>
        <location evidence="1">Cell membrane</location>
        <topology evidence="1">Multi-pass membrane protein</topology>
    </subcellularLocation>
</comment>
<organism evidence="15 16">
    <name type="scientific">Grallaria varia</name>
    <name type="common">variegated antpitta</name>
    <dbReference type="NCBI Taxonomy" id="117165"/>
    <lineage>
        <taxon>Eukaryota</taxon>
        <taxon>Metazoa</taxon>
        <taxon>Chordata</taxon>
        <taxon>Craniata</taxon>
        <taxon>Vertebrata</taxon>
        <taxon>Euteleostomi</taxon>
        <taxon>Archelosauria</taxon>
        <taxon>Archosauria</taxon>
        <taxon>Dinosauria</taxon>
        <taxon>Saurischia</taxon>
        <taxon>Theropoda</taxon>
        <taxon>Coelurosauria</taxon>
        <taxon>Aves</taxon>
        <taxon>Neognathae</taxon>
        <taxon>Neoaves</taxon>
        <taxon>Telluraves</taxon>
        <taxon>Australaves</taxon>
        <taxon>Passeriformes</taxon>
        <taxon>Formicariidae</taxon>
        <taxon>Grallaria</taxon>
    </lineage>
</organism>
<keyword evidence="16" id="KW-1185">Reference proteome</keyword>
<comment type="catalytic activity">
    <reaction evidence="10">
        <text>L-lysine(in) = L-lysine(out)</text>
        <dbReference type="Rhea" id="RHEA:70935"/>
        <dbReference type="ChEBI" id="CHEBI:32551"/>
    </reaction>
</comment>
<feature type="transmembrane region" description="Helical" evidence="13">
    <location>
        <begin position="491"/>
        <end position="516"/>
    </location>
</feature>
<keyword evidence="5 13" id="KW-0812">Transmembrane</keyword>
<dbReference type="Gene3D" id="1.20.1740.10">
    <property type="entry name" value="Amino acid/polyamine transporter I"/>
    <property type="match status" value="1"/>
</dbReference>
<dbReference type="NCBIfam" id="TIGR00906">
    <property type="entry name" value="2A0303"/>
    <property type="match status" value="1"/>
</dbReference>
<proteinExistence type="inferred from homology"/>
<feature type="transmembrane region" description="Helical" evidence="13">
    <location>
        <begin position="65"/>
        <end position="85"/>
    </location>
</feature>
<dbReference type="Proteomes" id="UP000591535">
    <property type="component" value="Unassembled WGS sequence"/>
</dbReference>
<name>A0A7K8ZDP1_9PASS</name>
<keyword evidence="9" id="KW-0325">Glycoprotein</keyword>
<dbReference type="PANTHER" id="PTHR43243">
    <property type="entry name" value="INNER MEMBRANE TRANSPORTER YGJI-RELATED"/>
    <property type="match status" value="1"/>
</dbReference>
<feature type="transmembrane region" description="Helical" evidence="13">
    <location>
        <begin position="286"/>
        <end position="315"/>
    </location>
</feature>
<evidence type="ECO:0000259" key="14">
    <source>
        <dbReference type="Pfam" id="PF13906"/>
    </source>
</evidence>